<reference evidence="1 2" key="1">
    <citation type="submission" date="2021-10" db="EMBL/GenBank/DDBJ databases">
        <title>Anaerobic single-cell dispensing facilitates the cultivation of human gut bacteria.</title>
        <authorList>
            <person name="Afrizal A."/>
        </authorList>
    </citation>
    <scope>NUCLEOTIDE SEQUENCE [LARGE SCALE GENOMIC DNA]</scope>
    <source>
        <strain evidence="1 2">CLA-AA-H224</strain>
    </source>
</reference>
<evidence type="ECO:0000313" key="1">
    <source>
        <dbReference type="EMBL" id="MCC2220876.1"/>
    </source>
</evidence>
<name>A0AAE3E2X0_9FIRM</name>
<proteinExistence type="predicted"/>
<sequence>MNIIEAFNFDFNHNLSSYLCKQVLTATAAFHILLKENSDFFSYPEFSSVKGTLLNYSIERSLYDAAFSADASYKAYQQKVNNFNRSILHLETEHFRVTAAKTMKWNTLPYASNYKRNYAAANSGCSGQLSFDFVTQSVSQEPYYAILTYGYNSLAQECNHIDLLLPDENFANFIYRKDLLSLQTSVSAVPSASEVEETLAKLKPEFEAQIVNLKAN</sequence>
<organism evidence="1 2">
    <name type="scientific">Anthropogastromicrobium aceti</name>
    <dbReference type="NCBI Taxonomy" id="2981768"/>
    <lineage>
        <taxon>Bacteria</taxon>
        <taxon>Bacillati</taxon>
        <taxon>Bacillota</taxon>
        <taxon>Clostridia</taxon>
        <taxon>Lachnospirales</taxon>
        <taxon>Lachnospiraceae</taxon>
        <taxon>Anthropogastromicrobium</taxon>
    </lineage>
</organism>
<dbReference type="Proteomes" id="UP001198200">
    <property type="component" value="Unassembled WGS sequence"/>
</dbReference>
<keyword evidence="2" id="KW-1185">Reference proteome</keyword>
<evidence type="ECO:0000313" key="2">
    <source>
        <dbReference type="Proteomes" id="UP001198200"/>
    </source>
</evidence>
<protein>
    <submittedName>
        <fullName evidence="1">Uncharacterized protein</fullName>
    </submittedName>
</protein>
<gene>
    <name evidence="1" type="ORF">LKD48_04335</name>
</gene>
<comment type="caution">
    <text evidence="1">The sequence shown here is derived from an EMBL/GenBank/DDBJ whole genome shotgun (WGS) entry which is preliminary data.</text>
</comment>
<dbReference type="AlphaFoldDB" id="A0AAE3E2X0"/>
<dbReference type="RefSeq" id="WP_308731303.1">
    <property type="nucleotide sequence ID" value="NZ_JAJEQN010000008.1"/>
</dbReference>
<accession>A0AAE3E2X0</accession>
<dbReference type="EMBL" id="JAJEQN010000008">
    <property type="protein sequence ID" value="MCC2220876.1"/>
    <property type="molecule type" value="Genomic_DNA"/>
</dbReference>